<dbReference type="AlphaFoldDB" id="A0ABD1RCM5"/>
<reference evidence="2" key="1">
    <citation type="submission" date="2024-07" db="EMBL/GenBank/DDBJ databases">
        <title>Two chromosome-level genome assemblies of Korean endemic species Abeliophyllum distichum and Forsythia ovata (Oleaceae).</title>
        <authorList>
            <person name="Jang H."/>
        </authorList>
    </citation>
    <scope>NUCLEOTIDE SEQUENCE [LARGE SCALE GENOMIC DNA]</scope>
</reference>
<protein>
    <submittedName>
        <fullName evidence="1">Uncharacterized protein</fullName>
    </submittedName>
</protein>
<evidence type="ECO:0000313" key="1">
    <source>
        <dbReference type="EMBL" id="KAL2486118.1"/>
    </source>
</evidence>
<name>A0ABD1RCM5_9LAMI</name>
<comment type="caution">
    <text evidence="1">The sequence shown here is derived from an EMBL/GenBank/DDBJ whole genome shotgun (WGS) entry which is preliminary data.</text>
</comment>
<keyword evidence="2" id="KW-1185">Reference proteome</keyword>
<sequence>MKVVVSKYVVFLDKEFILREASGSKVDLEEVQETTNIDQLDEPIVELVFDEVQIGNGEPSIPEDIAALCKSSRVIRPPRRYDLMITKNTLLIEEDEPTTYGESNSNVDSKR</sequence>
<proteinExistence type="predicted"/>
<organism evidence="1 2">
    <name type="scientific">Abeliophyllum distichum</name>
    <dbReference type="NCBI Taxonomy" id="126358"/>
    <lineage>
        <taxon>Eukaryota</taxon>
        <taxon>Viridiplantae</taxon>
        <taxon>Streptophyta</taxon>
        <taxon>Embryophyta</taxon>
        <taxon>Tracheophyta</taxon>
        <taxon>Spermatophyta</taxon>
        <taxon>Magnoliopsida</taxon>
        <taxon>eudicotyledons</taxon>
        <taxon>Gunneridae</taxon>
        <taxon>Pentapetalae</taxon>
        <taxon>asterids</taxon>
        <taxon>lamiids</taxon>
        <taxon>Lamiales</taxon>
        <taxon>Oleaceae</taxon>
        <taxon>Forsythieae</taxon>
        <taxon>Abeliophyllum</taxon>
    </lineage>
</organism>
<dbReference type="EMBL" id="JBFOLK010000009">
    <property type="protein sequence ID" value="KAL2486118.1"/>
    <property type="molecule type" value="Genomic_DNA"/>
</dbReference>
<accession>A0ABD1RCM5</accession>
<evidence type="ECO:0000313" key="2">
    <source>
        <dbReference type="Proteomes" id="UP001604336"/>
    </source>
</evidence>
<dbReference type="Proteomes" id="UP001604336">
    <property type="component" value="Unassembled WGS sequence"/>
</dbReference>
<gene>
    <name evidence="1" type="ORF">Adt_30874</name>
</gene>